<evidence type="ECO:0000256" key="1">
    <source>
        <dbReference type="ARBA" id="ARBA00022786"/>
    </source>
</evidence>
<protein>
    <recommendedName>
        <fullName evidence="4">HECT domain-containing protein</fullName>
    </recommendedName>
</protein>
<dbReference type="Proteomes" id="UP000594262">
    <property type="component" value="Unplaced"/>
</dbReference>
<dbReference type="GeneID" id="136824283"/>
<feature type="compositionally biased region" description="Polar residues" evidence="3">
    <location>
        <begin position="54"/>
        <end position="65"/>
    </location>
</feature>
<dbReference type="RefSeq" id="XP_066936548.1">
    <property type="nucleotide sequence ID" value="XM_067080447.1"/>
</dbReference>
<dbReference type="PROSITE" id="PS50237">
    <property type="entry name" value="HECT"/>
    <property type="match status" value="1"/>
</dbReference>
<sequence length="690" mass="75846">MNDEELDQIRNIVREEMATQTSTQSSTPTGRIPNLINRTRSMIQAAATSVCNNTLNTTPSPARQTNPHRDRISFGSSKRKKSEIKIIPVVLAVLKYRKEDEYPLTSDCFLLSEVHINLTTAMNESEIRIAIKSAIGSKLPFVSKDDFKFVKGINKRVIVPTTSADYSFAYPQVKKLMGSGKLYIQLKFQLSPPESGDEYTDDDSVELPQALFPRASTSFGPSTSTSSLSGTSPSRPSTSSSSGPSTSSASGPSTSSASGPSTSSPSGPSTSSPFGPSTSSPSGPSTSSLYGPSSSSSEDQVISTVKTIQEIFPWLSENCIQFMSTQRSDVNELLNHLLTLSPQKLLSCQIECNPKQRIVVDKEFIVEECISSYKDPNFDINFPLRIVFRGEPGVDAGGLLREFYSLFFEKICTDRAFDLFEGDGSALMPKSNFNICMTEIFVTLGKIVAHNICQNGIGFPYLAPAIFEYIAHASVPHAALFLTLADANLGYQHYIAQISNANEDELADLRNDNDFMSIMQEIGETCMLNLTTRHQVIQSMLVHDVLVKRKASLDQFRKGLSTLNVLKIIEENPKQMRHLFVEGPLNAEKVISHIVFKNHDQEQCDTMRDVIRSFNSDQLAQFCSFVTGSPVPSVGERLHVEFTQSPAITSSTCAQGIVVPPIVSREFNLLKPALLAVMDTASFSRNFNTM</sequence>
<dbReference type="SUPFAM" id="SSF56204">
    <property type="entry name" value="Hect, E3 ligase catalytic domain"/>
    <property type="match status" value="1"/>
</dbReference>
<dbReference type="SMART" id="SM00119">
    <property type="entry name" value="HECTc"/>
    <property type="match status" value="1"/>
</dbReference>
<dbReference type="InterPro" id="IPR000569">
    <property type="entry name" value="HECT_dom"/>
</dbReference>
<evidence type="ECO:0000256" key="2">
    <source>
        <dbReference type="PROSITE-ProRule" id="PRU00104"/>
    </source>
</evidence>
<keyword evidence="6" id="KW-1185">Reference proteome</keyword>
<dbReference type="Gene3D" id="3.90.1750.10">
    <property type="entry name" value="Hect, E3 ligase catalytic domains"/>
    <property type="match status" value="1"/>
</dbReference>
<accession>A0A7M5X2T0</accession>
<dbReference type="Pfam" id="PF00632">
    <property type="entry name" value="HECT"/>
    <property type="match status" value="1"/>
</dbReference>
<feature type="region of interest" description="Disordered" evidence="3">
    <location>
        <begin position="54"/>
        <end position="77"/>
    </location>
</feature>
<comment type="caution">
    <text evidence="2">Lacks conserved residue(s) required for the propagation of feature annotation.</text>
</comment>
<evidence type="ECO:0000313" key="5">
    <source>
        <dbReference type="EnsemblMetazoa" id="CLYHEMP016962.1"/>
    </source>
</evidence>
<evidence type="ECO:0000256" key="3">
    <source>
        <dbReference type="SAM" id="MobiDB-lite"/>
    </source>
</evidence>
<dbReference type="EnsemblMetazoa" id="CLYHEMT016962.1">
    <property type="protein sequence ID" value="CLYHEMP016962.1"/>
    <property type="gene ID" value="CLYHEMG016962"/>
</dbReference>
<proteinExistence type="predicted"/>
<organism evidence="5 6">
    <name type="scientific">Clytia hemisphaerica</name>
    <dbReference type="NCBI Taxonomy" id="252671"/>
    <lineage>
        <taxon>Eukaryota</taxon>
        <taxon>Metazoa</taxon>
        <taxon>Cnidaria</taxon>
        <taxon>Hydrozoa</taxon>
        <taxon>Hydroidolina</taxon>
        <taxon>Leptothecata</taxon>
        <taxon>Obeliida</taxon>
        <taxon>Clytiidae</taxon>
        <taxon>Clytia</taxon>
    </lineage>
</organism>
<evidence type="ECO:0000313" key="6">
    <source>
        <dbReference type="Proteomes" id="UP000594262"/>
    </source>
</evidence>
<name>A0A7M5X2T0_9CNID</name>
<evidence type="ECO:0000259" key="4">
    <source>
        <dbReference type="PROSITE" id="PS50237"/>
    </source>
</evidence>
<reference evidence="5" key="1">
    <citation type="submission" date="2021-01" db="UniProtKB">
        <authorList>
            <consortium name="EnsemblMetazoa"/>
        </authorList>
    </citation>
    <scope>IDENTIFICATION</scope>
</reference>
<dbReference type="AlphaFoldDB" id="A0A7M5X2T0"/>
<keyword evidence="1 2" id="KW-0833">Ubl conjugation pathway</keyword>
<dbReference type="GO" id="GO:0004842">
    <property type="term" value="F:ubiquitin-protein transferase activity"/>
    <property type="evidence" value="ECO:0007669"/>
    <property type="project" value="InterPro"/>
</dbReference>
<feature type="region of interest" description="Disordered" evidence="3">
    <location>
        <begin position="213"/>
        <end position="298"/>
    </location>
</feature>
<feature type="compositionally biased region" description="Low complexity" evidence="3">
    <location>
        <begin position="216"/>
        <end position="297"/>
    </location>
</feature>
<dbReference type="InterPro" id="IPR035983">
    <property type="entry name" value="Hect_E3_ubiquitin_ligase"/>
</dbReference>
<feature type="domain" description="HECT" evidence="4">
    <location>
        <begin position="376"/>
        <end position="411"/>
    </location>
</feature>
<dbReference type="OrthoDB" id="5985187at2759"/>